<dbReference type="AlphaFoldDB" id="A0A4U9TUI0"/>
<gene>
    <name evidence="2" type="ORF">NCTC12965_01659</name>
</gene>
<evidence type="ECO:0000256" key="1">
    <source>
        <dbReference type="SAM" id="Phobius"/>
    </source>
</evidence>
<name>A0A4U9TUI0_SERFO</name>
<feature type="transmembrane region" description="Helical" evidence="1">
    <location>
        <begin position="6"/>
        <end position="24"/>
    </location>
</feature>
<protein>
    <submittedName>
        <fullName evidence="2">Uncharacterized protein</fullName>
    </submittedName>
</protein>
<sequence length="50" mass="5477">MSLEYILLTVIALMGSFAWINSARPKWLKAVAIRDSTQGNALKMAGIPPM</sequence>
<proteinExistence type="predicted"/>
<organism evidence="2">
    <name type="scientific">Serratia fonticola</name>
    <dbReference type="NCBI Taxonomy" id="47917"/>
    <lineage>
        <taxon>Bacteria</taxon>
        <taxon>Pseudomonadati</taxon>
        <taxon>Pseudomonadota</taxon>
        <taxon>Gammaproteobacteria</taxon>
        <taxon>Enterobacterales</taxon>
        <taxon>Yersiniaceae</taxon>
        <taxon>Serratia</taxon>
    </lineage>
</organism>
<keyword evidence="1" id="KW-0812">Transmembrane</keyword>
<keyword evidence="1" id="KW-0472">Membrane</keyword>
<evidence type="ECO:0000313" key="2">
    <source>
        <dbReference type="EMBL" id="VTR23017.1"/>
    </source>
</evidence>
<accession>A0A4U9TUI0</accession>
<reference evidence="2" key="1">
    <citation type="submission" date="2019-05" db="EMBL/GenBank/DDBJ databases">
        <authorList>
            <consortium name="Pathogen Informatics"/>
        </authorList>
    </citation>
    <scope>NUCLEOTIDE SEQUENCE [LARGE SCALE GENOMIC DNA]</scope>
    <source>
        <strain evidence="2">NCTC12965</strain>
    </source>
</reference>
<dbReference type="EMBL" id="CABEEZ010000030">
    <property type="protein sequence ID" value="VTR23017.1"/>
    <property type="molecule type" value="Genomic_DNA"/>
</dbReference>
<keyword evidence="1" id="KW-1133">Transmembrane helix</keyword>